<gene>
    <name evidence="4" type="ORF">L196_08514</name>
</gene>
<dbReference type="Proteomes" id="UP000015462">
    <property type="component" value="Unassembled WGS sequence"/>
</dbReference>
<dbReference type="InterPro" id="IPR046342">
    <property type="entry name" value="CBS_dom_sf"/>
</dbReference>
<keyword evidence="1" id="KW-0677">Repeat</keyword>
<dbReference type="Gene3D" id="3.10.580.10">
    <property type="entry name" value="CBS-domain"/>
    <property type="match status" value="1"/>
</dbReference>
<dbReference type="PROSITE" id="PS51371">
    <property type="entry name" value="CBS"/>
    <property type="match status" value="2"/>
</dbReference>
<dbReference type="AlphaFoldDB" id="A0AB33Z0E9"/>
<evidence type="ECO:0000313" key="4">
    <source>
        <dbReference type="EMBL" id="EPD12634.1"/>
    </source>
</evidence>
<organism evidence="4 5">
    <name type="scientific">Cycloclasticus pugetii</name>
    <dbReference type="NCBI Taxonomy" id="34068"/>
    <lineage>
        <taxon>Bacteria</taxon>
        <taxon>Pseudomonadati</taxon>
        <taxon>Pseudomonadota</taxon>
        <taxon>Gammaproteobacteria</taxon>
        <taxon>Thiotrichales</taxon>
        <taxon>Piscirickettsiaceae</taxon>
        <taxon>Cycloclasticus</taxon>
    </lineage>
</organism>
<feature type="domain" description="CBS" evidence="3">
    <location>
        <begin position="37"/>
        <end position="101"/>
    </location>
</feature>
<accession>A0AB33Z0E9</accession>
<sequence>MKDLAFYDTTPFDELAWPELNKQISLKSPALEIFTDFEKTQPMVINSSMSAIDAEKLMQTEHVRLKFVVNSNNHLLGVVSLEDLNSREILKRVSKGENREELSVTDFMRPRNKLKSFDYSDLAHASIKDVIGSLKNSGYRHCLVVDHKHHKIRGIISASDIARSLQLQINIKSDSSFVGIFKAIQH</sequence>
<evidence type="ECO:0000313" key="5">
    <source>
        <dbReference type="Proteomes" id="UP000015462"/>
    </source>
</evidence>
<keyword evidence="5" id="KW-1185">Reference proteome</keyword>
<feature type="domain" description="CBS" evidence="3">
    <location>
        <begin position="108"/>
        <end position="173"/>
    </location>
</feature>
<dbReference type="SMART" id="SM00116">
    <property type="entry name" value="CBS"/>
    <property type="match status" value="2"/>
</dbReference>
<dbReference type="EMBL" id="ASHL01000007">
    <property type="protein sequence ID" value="EPD12634.1"/>
    <property type="molecule type" value="Genomic_DNA"/>
</dbReference>
<dbReference type="CDD" id="cd04640">
    <property type="entry name" value="CBS_pair_proteobact"/>
    <property type="match status" value="1"/>
</dbReference>
<dbReference type="PANTHER" id="PTHR48108">
    <property type="entry name" value="CBS DOMAIN-CONTAINING PROTEIN CBSX2, CHLOROPLASTIC"/>
    <property type="match status" value="1"/>
</dbReference>
<dbReference type="InterPro" id="IPR000644">
    <property type="entry name" value="CBS_dom"/>
</dbReference>
<dbReference type="SUPFAM" id="SSF54631">
    <property type="entry name" value="CBS-domain pair"/>
    <property type="match status" value="1"/>
</dbReference>
<dbReference type="Pfam" id="PF00571">
    <property type="entry name" value="CBS"/>
    <property type="match status" value="2"/>
</dbReference>
<proteinExistence type="predicted"/>
<reference evidence="4 5" key="1">
    <citation type="journal article" date="2013" name="Genome Announc.">
        <title>Genome Sequence of the Pyrene- and Fluoranthene-Degrading Bacterium Cycloclasticus sp. Strain PY97M.</title>
        <authorList>
            <person name="Cui Z."/>
            <person name="Xu G."/>
            <person name="Li Q."/>
            <person name="Gao W."/>
            <person name="Zheng L."/>
        </authorList>
    </citation>
    <scope>NUCLEOTIDE SEQUENCE [LARGE SCALE GENOMIC DNA]</scope>
    <source>
        <strain evidence="4 5">PY97M</strain>
    </source>
</reference>
<evidence type="ECO:0000256" key="1">
    <source>
        <dbReference type="ARBA" id="ARBA00022737"/>
    </source>
</evidence>
<dbReference type="RefSeq" id="WP_016390651.1">
    <property type="nucleotide sequence ID" value="NZ_JARGOU010000013.1"/>
</dbReference>
<keyword evidence="2" id="KW-0129">CBS domain</keyword>
<evidence type="ECO:0000256" key="2">
    <source>
        <dbReference type="PROSITE-ProRule" id="PRU00703"/>
    </source>
</evidence>
<dbReference type="PANTHER" id="PTHR48108:SF34">
    <property type="entry name" value="CBS DOMAIN-CONTAINING PROTEIN YHCV"/>
    <property type="match status" value="1"/>
</dbReference>
<evidence type="ECO:0000259" key="3">
    <source>
        <dbReference type="PROSITE" id="PS51371"/>
    </source>
</evidence>
<comment type="caution">
    <text evidence="4">The sequence shown here is derived from an EMBL/GenBank/DDBJ whole genome shotgun (WGS) entry which is preliminary data.</text>
</comment>
<name>A0AB33Z0E9_9GAMM</name>
<protein>
    <submittedName>
        <fullName evidence="4">Signal transduction protein with CBS domains</fullName>
    </submittedName>
</protein>
<dbReference type="InterPro" id="IPR051462">
    <property type="entry name" value="CBS_domain-containing"/>
</dbReference>